<evidence type="ECO:0000256" key="7">
    <source>
        <dbReference type="SAM" id="Phobius"/>
    </source>
</evidence>
<dbReference type="GO" id="GO:0016020">
    <property type="term" value="C:membrane"/>
    <property type="evidence" value="ECO:0007669"/>
    <property type="project" value="UniProtKB-SubCell"/>
</dbReference>
<organism evidence="8">
    <name type="scientific">Ditylum brightwellii</name>
    <dbReference type="NCBI Taxonomy" id="49249"/>
    <lineage>
        <taxon>Eukaryota</taxon>
        <taxon>Sar</taxon>
        <taxon>Stramenopiles</taxon>
        <taxon>Ochrophyta</taxon>
        <taxon>Bacillariophyta</taxon>
        <taxon>Mediophyceae</taxon>
        <taxon>Lithodesmiophycidae</taxon>
        <taxon>Lithodesmiales</taxon>
        <taxon>Lithodesmiaceae</taxon>
        <taxon>Ditylum</taxon>
    </lineage>
</organism>
<dbReference type="InterPro" id="IPR008429">
    <property type="entry name" value="CLPTM1"/>
</dbReference>
<dbReference type="GO" id="GO:0012505">
    <property type="term" value="C:endomembrane system"/>
    <property type="evidence" value="ECO:0007669"/>
    <property type="project" value="TreeGrafter"/>
</dbReference>
<feature type="compositionally biased region" description="Basic and acidic residues" evidence="6">
    <location>
        <begin position="772"/>
        <end position="781"/>
    </location>
</feature>
<feature type="region of interest" description="Disordered" evidence="6">
    <location>
        <begin position="201"/>
        <end position="220"/>
    </location>
</feature>
<comment type="similarity">
    <text evidence="2">Belongs to the CLPTM1 family.</text>
</comment>
<keyword evidence="5 7" id="KW-0472">Membrane</keyword>
<dbReference type="PANTHER" id="PTHR21347">
    <property type="entry name" value="CLEFT LIP AND PALATE ASSOCIATED TRANSMEMBRANE PROTEIN-RELATED"/>
    <property type="match status" value="1"/>
</dbReference>
<feature type="transmembrane region" description="Helical" evidence="7">
    <location>
        <begin position="668"/>
        <end position="689"/>
    </location>
</feature>
<evidence type="ECO:0000256" key="5">
    <source>
        <dbReference type="ARBA" id="ARBA00023136"/>
    </source>
</evidence>
<accession>A0A7S2EPY9</accession>
<protein>
    <submittedName>
        <fullName evidence="8">Uncharacterized protein</fullName>
    </submittedName>
</protein>
<dbReference type="AlphaFoldDB" id="A0A7S2EPY9"/>
<gene>
    <name evidence="8" type="ORF">DBRI1063_LOCUS19970</name>
</gene>
<name>A0A7S2EPY9_9STRA</name>
<feature type="transmembrane region" description="Helical" evidence="7">
    <location>
        <begin position="542"/>
        <end position="559"/>
    </location>
</feature>
<dbReference type="Pfam" id="PF05602">
    <property type="entry name" value="CLPTM1"/>
    <property type="match status" value="1"/>
</dbReference>
<feature type="transmembrane region" description="Helical" evidence="7">
    <location>
        <begin position="479"/>
        <end position="498"/>
    </location>
</feature>
<evidence type="ECO:0000256" key="2">
    <source>
        <dbReference type="ARBA" id="ARBA00009310"/>
    </source>
</evidence>
<feature type="region of interest" description="Disordered" evidence="6">
    <location>
        <begin position="762"/>
        <end position="781"/>
    </location>
</feature>
<reference evidence="8" key="1">
    <citation type="submission" date="2021-01" db="EMBL/GenBank/DDBJ databases">
        <authorList>
            <person name="Corre E."/>
            <person name="Pelletier E."/>
            <person name="Niang G."/>
            <person name="Scheremetjew M."/>
            <person name="Finn R."/>
            <person name="Kale V."/>
            <person name="Holt S."/>
            <person name="Cochrane G."/>
            <person name="Meng A."/>
            <person name="Brown T."/>
            <person name="Cohen L."/>
        </authorList>
    </citation>
    <scope>NUCLEOTIDE SEQUENCE</scope>
    <source>
        <strain evidence="8">Pop2</strain>
    </source>
</reference>
<proteinExistence type="inferred from homology"/>
<keyword evidence="4 7" id="KW-1133">Transmembrane helix</keyword>
<feature type="region of interest" description="Disordered" evidence="6">
    <location>
        <begin position="606"/>
        <end position="625"/>
    </location>
</feature>
<evidence type="ECO:0000256" key="1">
    <source>
        <dbReference type="ARBA" id="ARBA00004141"/>
    </source>
</evidence>
<comment type="subcellular location">
    <subcellularLocation>
        <location evidence="1">Membrane</location>
        <topology evidence="1">Multi-pass membrane protein</topology>
    </subcellularLocation>
</comment>
<evidence type="ECO:0000313" key="8">
    <source>
        <dbReference type="EMBL" id="CAD9347599.1"/>
    </source>
</evidence>
<keyword evidence="3 7" id="KW-0812">Transmembrane</keyword>
<evidence type="ECO:0000256" key="6">
    <source>
        <dbReference type="SAM" id="MobiDB-lite"/>
    </source>
</evidence>
<feature type="transmembrane region" description="Helical" evidence="7">
    <location>
        <begin position="518"/>
        <end position="536"/>
    </location>
</feature>
<evidence type="ECO:0000256" key="4">
    <source>
        <dbReference type="ARBA" id="ARBA00022989"/>
    </source>
</evidence>
<feature type="transmembrane region" description="Helical" evidence="7">
    <location>
        <begin position="643"/>
        <end position="662"/>
    </location>
</feature>
<dbReference type="PANTHER" id="PTHR21347:SF0">
    <property type="entry name" value="LIPID SCRAMBLASE CLPTM1L"/>
    <property type="match status" value="1"/>
</dbReference>
<evidence type="ECO:0000256" key="3">
    <source>
        <dbReference type="ARBA" id="ARBA00022692"/>
    </source>
</evidence>
<sequence length="781" mass="88179">MSIAATFKSLCSLSTLASLLTILYMYSAVSNLYNLMHPLHSIDIENEYNANELIHPLWSKKKGAAPMSLSVYLSAEERFDVGYIVQNEEEDYNADKDRNSRSVLLWEEAFISSPSLSKSFILTTTNSKKSGNEENDDASFRYAKEWIKQAEEEAAEAAGGGLLAAVSSSSSGGIESTSVLLSLYNSVVKTLNKITSFFSSSETTTSSSESSSVTKEEKQPNIISLDPQGPIWSTFISNATALYIHVLITHNTKPLHSDTRFGASQLLRQTDANNDLLPVGSISLLKYTPPHHIAKPTRFLYLDLLYLCRKYMLADNAQEYPPWDTHYSDPVQHQHYQTAKLHQEEGIAHPYWKPEVSVKLVEDTQVYPIDLAHVSGMEFKRVHKTAQHPTGLAYLPSLYVQEIGLTSEKYIHVNDTVTSVPLRIGFDRSIDEDGSDGGLTPARWRLLQHFTTALEAQSELGFDQSDIDDLRRLIADTNVTLLGITILASVLHLLFEFLTFKNDVQFWQYNSDLTGLSVRSLFLDMMSQVVILMYLVEKESSLLMIVPTGFGVLIALWKCQRGAGFRFVKYQKKNDEEGSVGILNKVLRNVLGFEIVATRLQTTAQKEKKTEGKQQQGEEKSRNKADDLATLSLEMDKYATNTLGKFVIVPMVLSYTFYTLIYYPHSSWYSWIIDSASSAVYGIGFALMTPQLFMNYKLKSVAHLPWRVLCYRFLNTFIDDLFAFIIRMPTLARISCFRDDIVFVIYLYQRYLYPVDTSRPVEGGGSNDDEADKSNMKKKVE</sequence>
<feature type="compositionally biased region" description="Low complexity" evidence="6">
    <location>
        <begin position="201"/>
        <end position="212"/>
    </location>
</feature>
<dbReference type="EMBL" id="HBGN01031013">
    <property type="protein sequence ID" value="CAD9347599.1"/>
    <property type="molecule type" value="Transcribed_RNA"/>
</dbReference>